<feature type="transmembrane region" description="Helical" evidence="7">
    <location>
        <begin position="190"/>
        <end position="213"/>
    </location>
</feature>
<evidence type="ECO:0000259" key="9">
    <source>
        <dbReference type="Pfam" id="PF06750"/>
    </source>
</evidence>
<keyword evidence="4 7" id="KW-0812">Transmembrane</keyword>
<dbReference type="GO" id="GO:0006465">
    <property type="term" value="P:signal peptide processing"/>
    <property type="evidence" value="ECO:0007669"/>
    <property type="project" value="TreeGrafter"/>
</dbReference>
<sequence length="248" mass="26665">MEYQALVFIFGLMIGSFFNVCIYRLPLGQSVVQPPSHCRQCGQRLGVIDLLPVVSYLALRGRCRHCGQAYSVRYLLVEVLTGCLFVWCYALLGWSFLLIKALLFTAFMICITYIDYDHRLILDKVLVCLAGAGVIIEALLPSLGIGSIAAGILAGGGILLLIAAVSGGGMGMGDVKFGLALGVWLGFPQILLLLFLAFLLGGSAGIVVLACGLKTRKDVIPFGPFLAAAAFFSLLFGQEIIAWYLGLY</sequence>
<reference evidence="10 11" key="1">
    <citation type="submission" date="2016-10" db="EMBL/GenBank/DDBJ databases">
        <authorList>
            <person name="de Groot N.N."/>
        </authorList>
    </citation>
    <scope>NUCLEOTIDE SEQUENCE [LARGE SCALE GENOMIC DNA]</scope>
    <source>
        <strain evidence="10 11">DSM 1736</strain>
    </source>
</reference>
<dbReference type="AlphaFoldDB" id="A0A1G9M9C0"/>
<dbReference type="InterPro" id="IPR010627">
    <property type="entry name" value="Prepilin_pept_A24_N"/>
</dbReference>
<feature type="transmembrane region" description="Helical" evidence="7">
    <location>
        <begin position="74"/>
        <end position="92"/>
    </location>
</feature>
<dbReference type="Proteomes" id="UP000214880">
    <property type="component" value="Unassembled WGS sequence"/>
</dbReference>
<gene>
    <name evidence="10" type="ORF">SAMN04488502_101604</name>
</gene>
<dbReference type="EMBL" id="FNHB01000001">
    <property type="protein sequence ID" value="SDL70285.1"/>
    <property type="molecule type" value="Genomic_DNA"/>
</dbReference>
<evidence type="ECO:0000256" key="5">
    <source>
        <dbReference type="ARBA" id="ARBA00022989"/>
    </source>
</evidence>
<comment type="similarity">
    <text evidence="2">Belongs to the peptidase A24 family.</text>
</comment>
<dbReference type="GO" id="GO:0004190">
    <property type="term" value="F:aspartic-type endopeptidase activity"/>
    <property type="evidence" value="ECO:0007669"/>
    <property type="project" value="InterPro"/>
</dbReference>
<feature type="domain" description="Prepilin type IV endopeptidase peptidase" evidence="8">
    <location>
        <begin position="102"/>
        <end position="205"/>
    </location>
</feature>
<dbReference type="InterPro" id="IPR000045">
    <property type="entry name" value="Prepilin_IV_endopep_pep"/>
</dbReference>
<keyword evidence="3" id="KW-1003">Cell membrane</keyword>
<feature type="transmembrane region" description="Helical" evidence="7">
    <location>
        <begin position="120"/>
        <end position="140"/>
    </location>
</feature>
<evidence type="ECO:0000256" key="3">
    <source>
        <dbReference type="ARBA" id="ARBA00022475"/>
    </source>
</evidence>
<dbReference type="InterPro" id="IPR050882">
    <property type="entry name" value="Prepilin_peptidase/N-MTase"/>
</dbReference>
<keyword evidence="10" id="KW-0489">Methyltransferase</keyword>
<evidence type="ECO:0000313" key="11">
    <source>
        <dbReference type="Proteomes" id="UP000214880"/>
    </source>
</evidence>
<evidence type="ECO:0000256" key="4">
    <source>
        <dbReference type="ARBA" id="ARBA00022692"/>
    </source>
</evidence>
<evidence type="ECO:0000256" key="7">
    <source>
        <dbReference type="SAM" id="Phobius"/>
    </source>
</evidence>
<dbReference type="PANTHER" id="PTHR30487">
    <property type="entry name" value="TYPE 4 PREPILIN-LIKE PROTEINS LEADER PEPTIDE-PROCESSING ENZYME"/>
    <property type="match status" value="1"/>
</dbReference>
<name>A0A1G9M9C0_9FIRM</name>
<feature type="transmembrane region" description="Helical" evidence="7">
    <location>
        <begin position="225"/>
        <end position="245"/>
    </location>
</feature>
<dbReference type="GO" id="GO:0032259">
    <property type="term" value="P:methylation"/>
    <property type="evidence" value="ECO:0007669"/>
    <property type="project" value="UniProtKB-KW"/>
</dbReference>
<keyword evidence="5 7" id="KW-1133">Transmembrane helix</keyword>
<dbReference type="PANTHER" id="PTHR30487:SF0">
    <property type="entry name" value="PREPILIN LEADER PEPTIDASE_N-METHYLTRANSFERASE-RELATED"/>
    <property type="match status" value="1"/>
</dbReference>
<dbReference type="OrthoDB" id="9789291at2"/>
<dbReference type="RefSeq" id="WP_092068120.1">
    <property type="nucleotide sequence ID" value="NZ_FNHB01000001.1"/>
</dbReference>
<evidence type="ECO:0000256" key="2">
    <source>
        <dbReference type="ARBA" id="ARBA00005801"/>
    </source>
</evidence>
<evidence type="ECO:0000256" key="1">
    <source>
        <dbReference type="ARBA" id="ARBA00004651"/>
    </source>
</evidence>
<feature type="transmembrane region" description="Helical" evidence="7">
    <location>
        <begin position="147"/>
        <end position="170"/>
    </location>
</feature>
<evidence type="ECO:0000313" key="10">
    <source>
        <dbReference type="EMBL" id="SDL70285.1"/>
    </source>
</evidence>
<feature type="transmembrane region" description="Helical" evidence="7">
    <location>
        <begin position="6"/>
        <end position="25"/>
    </location>
</feature>
<accession>A0A1G9M9C0</accession>
<dbReference type="STRING" id="146817.SAMN04488502_101604"/>
<organism evidence="10 11">
    <name type="scientific">Dendrosporobacter quercicolus</name>
    <dbReference type="NCBI Taxonomy" id="146817"/>
    <lineage>
        <taxon>Bacteria</taxon>
        <taxon>Bacillati</taxon>
        <taxon>Bacillota</taxon>
        <taxon>Negativicutes</taxon>
        <taxon>Selenomonadales</taxon>
        <taxon>Sporomusaceae</taxon>
        <taxon>Dendrosporobacter</taxon>
    </lineage>
</organism>
<protein>
    <submittedName>
        <fullName evidence="10">Leader peptidase (Prepilin peptidase) / N-methyltransferase</fullName>
    </submittedName>
</protein>
<keyword evidence="11" id="KW-1185">Reference proteome</keyword>
<dbReference type="Gene3D" id="1.20.120.1220">
    <property type="match status" value="1"/>
</dbReference>
<keyword evidence="10" id="KW-0808">Transferase</keyword>
<dbReference type="GO" id="GO:0008168">
    <property type="term" value="F:methyltransferase activity"/>
    <property type="evidence" value="ECO:0007669"/>
    <property type="project" value="UniProtKB-KW"/>
</dbReference>
<dbReference type="GO" id="GO:0005886">
    <property type="term" value="C:plasma membrane"/>
    <property type="evidence" value="ECO:0007669"/>
    <property type="project" value="UniProtKB-SubCell"/>
</dbReference>
<dbReference type="Pfam" id="PF06750">
    <property type="entry name" value="A24_N_bact"/>
    <property type="match status" value="1"/>
</dbReference>
<feature type="transmembrane region" description="Helical" evidence="7">
    <location>
        <begin position="97"/>
        <end position="114"/>
    </location>
</feature>
<proteinExistence type="inferred from homology"/>
<comment type="subcellular location">
    <subcellularLocation>
        <location evidence="1">Cell membrane</location>
        <topology evidence="1">Multi-pass membrane protein</topology>
    </subcellularLocation>
</comment>
<keyword evidence="6 7" id="KW-0472">Membrane</keyword>
<feature type="domain" description="Prepilin peptidase A24 N-terminal" evidence="9">
    <location>
        <begin position="9"/>
        <end position="90"/>
    </location>
</feature>
<dbReference type="Pfam" id="PF01478">
    <property type="entry name" value="Peptidase_A24"/>
    <property type="match status" value="1"/>
</dbReference>
<evidence type="ECO:0000259" key="8">
    <source>
        <dbReference type="Pfam" id="PF01478"/>
    </source>
</evidence>
<evidence type="ECO:0000256" key="6">
    <source>
        <dbReference type="ARBA" id="ARBA00023136"/>
    </source>
</evidence>